<accession>A0A7J5DJ51</accession>
<reference evidence="6 7" key="1">
    <citation type="submission" date="2019-09" db="EMBL/GenBank/DDBJ databases">
        <title>Isolation and identification of active actinomycetes.</title>
        <authorList>
            <person name="Yu Z."/>
            <person name="Han C."/>
            <person name="Yu B."/>
        </authorList>
    </citation>
    <scope>NUCLEOTIDE SEQUENCE [LARGE SCALE GENOMIC DNA]</scope>
    <source>
        <strain evidence="6 7">NEAU-H2</strain>
    </source>
</reference>
<protein>
    <submittedName>
        <fullName evidence="6">Response regulator transcription factor</fullName>
    </submittedName>
</protein>
<sequence>MPPHRAALDAVATPSLNIVLSIRDDLQRYGLEGMLRSLREVADCHPFADLTSAVDAVRAPATDLLIVAPGGTDLDPDSVLHRVAAYGVRVLLLLPDLDSVDLNRVASLSGASLLCSEGLQVETLQQVLVAMGEGEVHIPAALTRALLQLAGRGLGDRQAAAPAPPRLTPREREALGHLVEGLSNKQIARRLHISEHGVKRLVASILAKLNCPNRTLATVRALREGLCAPVAAHPAGRPAQRSSPGGDVRPVPSATGQAVASSLTNGW</sequence>
<evidence type="ECO:0000256" key="4">
    <source>
        <dbReference type="SAM" id="MobiDB-lite"/>
    </source>
</evidence>
<dbReference type="SUPFAM" id="SSF46894">
    <property type="entry name" value="C-terminal effector domain of the bipartite response regulators"/>
    <property type="match status" value="1"/>
</dbReference>
<keyword evidence="7" id="KW-1185">Reference proteome</keyword>
<evidence type="ECO:0000256" key="2">
    <source>
        <dbReference type="ARBA" id="ARBA00023125"/>
    </source>
</evidence>
<dbReference type="AlphaFoldDB" id="A0A7J5DJ51"/>
<evidence type="ECO:0000313" key="7">
    <source>
        <dbReference type="Proteomes" id="UP000442990"/>
    </source>
</evidence>
<dbReference type="InterPro" id="IPR016032">
    <property type="entry name" value="Sig_transdc_resp-reg_C-effctor"/>
</dbReference>
<feature type="region of interest" description="Disordered" evidence="4">
    <location>
        <begin position="233"/>
        <end position="267"/>
    </location>
</feature>
<dbReference type="GO" id="GO:0003677">
    <property type="term" value="F:DNA binding"/>
    <property type="evidence" value="ECO:0007669"/>
    <property type="project" value="UniProtKB-KW"/>
</dbReference>
<evidence type="ECO:0000256" key="1">
    <source>
        <dbReference type="ARBA" id="ARBA00023015"/>
    </source>
</evidence>
<gene>
    <name evidence="6" type="ORF">F8144_11665</name>
</gene>
<keyword evidence="2" id="KW-0238">DNA-binding</keyword>
<feature type="domain" description="HTH luxR-type" evidence="5">
    <location>
        <begin position="160"/>
        <end position="225"/>
    </location>
</feature>
<proteinExistence type="predicted"/>
<dbReference type="InterPro" id="IPR036388">
    <property type="entry name" value="WH-like_DNA-bd_sf"/>
</dbReference>
<dbReference type="EMBL" id="WBKG01000007">
    <property type="protein sequence ID" value="KAB1988713.1"/>
    <property type="molecule type" value="Genomic_DNA"/>
</dbReference>
<dbReference type="PANTHER" id="PTHR44688:SF16">
    <property type="entry name" value="DNA-BINDING TRANSCRIPTIONAL ACTIVATOR DEVR_DOSR"/>
    <property type="match status" value="1"/>
</dbReference>
<dbReference type="CDD" id="cd06170">
    <property type="entry name" value="LuxR_C_like"/>
    <property type="match status" value="1"/>
</dbReference>
<evidence type="ECO:0000313" key="6">
    <source>
        <dbReference type="EMBL" id="KAB1988713.1"/>
    </source>
</evidence>
<keyword evidence="1" id="KW-0805">Transcription regulation</keyword>
<feature type="compositionally biased region" description="Polar residues" evidence="4">
    <location>
        <begin position="254"/>
        <end position="267"/>
    </location>
</feature>
<dbReference type="GO" id="GO:0006355">
    <property type="term" value="P:regulation of DNA-templated transcription"/>
    <property type="evidence" value="ECO:0007669"/>
    <property type="project" value="InterPro"/>
</dbReference>
<evidence type="ECO:0000259" key="5">
    <source>
        <dbReference type="PROSITE" id="PS50043"/>
    </source>
</evidence>
<comment type="caution">
    <text evidence="6">The sequence shown here is derived from an EMBL/GenBank/DDBJ whole genome shotgun (WGS) entry which is preliminary data.</text>
</comment>
<dbReference type="PROSITE" id="PS50043">
    <property type="entry name" value="HTH_LUXR_2"/>
    <property type="match status" value="1"/>
</dbReference>
<name>A0A7J5DJ51_9ACTN</name>
<dbReference type="RefSeq" id="WP_151469191.1">
    <property type="nucleotide sequence ID" value="NZ_WBKG01000007.1"/>
</dbReference>
<organism evidence="6 7">
    <name type="scientific">Streptomyces triticiradicis</name>
    <dbReference type="NCBI Taxonomy" id="2651189"/>
    <lineage>
        <taxon>Bacteria</taxon>
        <taxon>Bacillati</taxon>
        <taxon>Actinomycetota</taxon>
        <taxon>Actinomycetes</taxon>
        <taxon>Kitasatosporales</taxon>
        <taxon>Streptomycetaceae</taxon>
        <taxon>Streptomyces</taxon>
    </lineage>
</organism>
<evidence type="ECO:0000256" key="3">
    <source>
        <dbReference type="ARBA" id="ARBA00023163"/>
    </source>
</evidence>
<dbReference type="Proteomes" id="UP000442990">
    <property type="component" value="Unassembled WGS sequence"/>
</dbReference>
<dbReference type="PANTHER" id="PTHR44688">
    <property type="entry name" value="DNA-BINDING TRANSCRIPTIONAL ACTIVATOR DEVR_DOSR"/>
    <property type="match status" value="1"/>
</dbReference>
<dbReference type="SMART" id="SM00421">
    <property type="entry name" value="HTH_LUXR"/>
    <property type="match status" value="1"/>
</dbReference>
<dbReference type="Gene3D" id="1.10.10.10">
    <property type="entry name" value="Winged helix-like DNA-binding domain superfamily/Winged helix DNA-binding domain"/>
    <property type="match status" value="1"/>
</dbReference>
<dbReference type="Pfam" id="PF00196">
    <property type="entry name" value="GerE"/>
    <property type="match status" value="1"/>
</dbReference>
<dbReference type="InterPro" id="IPR000792">
    <property type="entry name" value="Tscrpt_reg_LuxR_C"/>
</dbReference>
<keyword evidence="3" id="KW-0804">Transcription</keyword>
<dbReference type="PRINTS" id="PR00038">
    <property type="entry name" value="HTHLUXR"/>
</dbReference>